<evidence type="ECO:0000313" key="2">
    <source>
        <dbReference type="Proteomes" id="UP001176940"/>
    </source>
</evidence>
<organism evidence="1 2">
    <name type="scientific">Ranitomeya imitator</name>
    <name type="common">mimic poison frog</name>
    <dbReference type="NCBI Taxonomy" id="111125"/>
    <lineage>
        <taxon>Eukaryota</taxon>
        <taxon>Metazoa</taxon>
        <taxon>Chordata</taxon>
        <taxon>Craniata</taxon>
        <taxon>Vertebrata</taxon>
        <taxon>Euteleostomi</taxon>
        <taxon>Amphibia</taxon>
        <taxon>Batrachia</taxon>
        <taxon>Anura</taxon>
        <taxon>Neobatrachia</taxon>
        <taxon>Hyloidea</taxon>
        <taxon>Dendrobatidae</taxon>
        <taxon>Dendrobatinae</taxon>
        <taxon>Ranitomeya</taxon>
    </lineage>
</organism>
<gene>
    <name evidence="1" type="ORF">RIMI_LOCUS19522392</name>
</gene>
<reference evidence="1" key="1">
    <citation type="submission" date="2023-07" db="EMBL/GenBank/DDBJ databases">
        <authorList>
            <person name="Stuckert A."/>
        </authorList>
    </citation>
    <scope>NUCLEOTIDE SEQUENCE</scope>
</reference>
<dbReference type="Proteomes" id="UP001176940">
    <property type="component" value="Unassembled WGS sequence"/>
</dbReference>
<keyword evidence="2" id="KW-1185">Reference proteome</keyword>
<protein>
    <submittedName>
        <fullName evidence="1">Uncharacterized protein</fullName>
    </submittedName>
</protein>
<dbReference type="EMBL" id="CAUEEQ010062569">
    <property type="protein sequence ID" value="CAJ0964734.1"/>
    <property type="molecule type" value="Genomic_DNA"/>
</dbReference>
<name>A0ABN9MD85_9NEOB</name>
<comment type="caution">
    <text evidence="1">The sequence shown here is derived from an EMBL/GenBank/DDBJ whole genome shotgun (WGS) entry which is preliminary data.</text>
</comment>
<proteinExistence type="predicted"/>
<sequence>MSHIVPYMSPELRDLKDGEYLFLSPTIYTWAFDCTPPPAFWRCSPEKPFVCLTISSLNAPLLGSQFSPSSITLIFLGKKKSLGMAAEEEVISSLRANRKTSLLSSFKNCVQVQGIRTDEGKDIRKNEQ</sequence>
<evidence type="ECO:0000313" key="1">
    <source>
        <dbReference type="EMBL" id="CAJ0964734.1"/>
    </source>
</evidence>
<accession>A0ABN9MD85</accession>